<evidence type="ECO:0008006" key="5">
    <source>
        <dbReference type="Google" id="ProtNLM"/>
    </source>
</evidence>
<evidence type="ECO:0000256" key="2">
    <source>
        <dbReference type="SAM" id="SignalP"/>
    </source>
</evidence>
<gene>
    <name evidence="3" type="ORF">SAMN04489740_4179</name>
</gene>
<keyword evidence="2" id="KW-0732">Signal</keyword>
<organism evidence="3 4">
    <name type="scientific">Arthrobacter alpinus</name>
    <dbReference type="NCBI Taxonomy" id="656366"/>
    <lineage>
        <taxon>Bacteria</taxon>
        <taxon>Bacillati</taxon>
        <taxon>Actinomycetota</taxon>
        <taxon>Actinomycetes</taxon>
        <taxon>Micrococcales</taxon>
        <taxon>Micrococcaceae</taxon>
        <taxon>Arthrobacter</taxon>
    </lineage>
</organism>
<sequence>MRPSSRRRSMTAAAAAFLLAGGVTGCWVEKSPAPPYPAVEWQDGVPVSPLEENPWVQAVRQSLEAQAVAQNTRDFKLPELEQTTGVHLRSRLASHTTRYMQQNKRSMILPGPVPFAPIAVTKDDQNGENRMVVHGCEALEWSSEEGAVPADPKATRVDLFMEQLDSGQMRITARTSLPVDPGCENIILPIALFNPAPPPSNTSGNSSIVQPGPSESDPK</sequence>
<name>A0A1H5PEF5_9MICC</name>
<evidence type="ECO:0000313" key="4">
    <source>
        <dbReference type="Proteomes" id="UP000182725"/>
    </source>
</evidence>
<dbReference type="Proteomes" id="UP000182725">
    <property type="component" value="Unassembled WGS sequence"/>
</dbReference>
<protein>
    <recommendedName>
        <fullName evidence="5">Lipoprotein</fullName>
    </recommendedName>
</protein>
<feature type="region of interest" description="Disordered" evidence="1">
    <location>
        <begin position="196"/>
        <end position="219"/>
    </location>
</feature>
<feature type="chain" id="PRO_5010220173" description="Lipoprotein" evidence="2">
    <location>
        <begin position="26"/>
        <end position="219"/>
    </location>
</feature>
<dbReference type="PROSITE" id="PS51257">
    <property type="entry name" value="PROKAR_LIPOPROTEIN"/>
    <property type="match status" value="1"/>
</dbReference>
<feature type="signal peptide" evidence="2">
    <location>
        <begin position="1"/>
        <end position="25"/>
    </location>
</feature>
<evidence type="ECO:0000256" key="1">
    <source>
        <dbReference type="SAM" id="MobiDB-lite"/>
    </source>
</evidence>
<proteinExistence type="predicted"/>
<evidence type="ECO:0000313" key="3">
    <source>
        <dbReference type="EMBL" id="SEF12070.1"/>
    </source>
</evidence>
<accession>A0A1H5PEF5</accession>
<dbReference type="AlphaFoldDB" id="A0A1H5PEF5"/>
<reference evidence="3 4" key="1">
    <citation type="submission" date="2016-10" db="EMBL/GenBank/DDBJ databases">
        <authorList>
            <person name="de Groot N.N."/>
        </authorList>
    </citation>
    <scope>NUCLEOTIDE SEQUENCE [LARGE SCALE GENOMIC DNA]</scope>
    <source>
        <strain evidence="3 4">DSM 22274</strain>
    </source>
</reference>
<dbReference type="EMBL" id="FNTV01000002">
    <property type="protein sequence ID" value="SEF12070.1"/>
    <property type="molecule type" value="Genomic_DNA"/>
</dbReference>